<dbReference type="EMBL" id="AP019870">
    <property type="protein sequence ID" value="BBN12530.1"/>
    <property type="molecule type" value="Genomic_DNA"/>
</dbReference>
<dbReference type="AlphaFoldDB" id="A0AAF6BKJ6"/>
<comment type="similarity">
    <text evidence="2">Belongs to the USE1 family.</text>
</comment>
<dbReference type="GO" id="GO:0015031">
    <property type="term" value="P:protein transport"/>
    <property type="evidence" value="ECO:0007669"/>
    <property type="project" value="UniProtKB-KW"/>
</dbReference>
<evidence type="ECO:0000256" key="1">
    <source>
        <dbReference type="ARBA" id="ARBA00004163"/>
    </source>
</evidence>
<dbReference type="GO" id="GO:0005484">
    <property type="term" value="F:SNAP receptor activity"/>
    <property type="evidence" value="ECO:0007669"/>
    <property type="project" value="TreeGrafter"/>
</dbReference>
<keyword evidence="8 10" id="KW-1133">Transmembrane helix</keyword>
<keyword evidence="6" id="KW-0931">ER-Golgi transport</keyword>
<dbReference type="GO" id="GO:0031201">
    <property type="term" value="C:SNARE complex"/>
    <property type="evidence" value="ECO:0007669"/>
    <property type="project" value="TreeGrafter"/>
</dbReference>
<proteinExistence type="inferred from homology"/>
<keyword evidence="3" id="KW-0813">Transport</keyword>
<evidence type="ECO:0000313" key="11">
    <source>
        <dbReference type="EMBL" id="BBN12530.1"/>
    </source>
</evidence>
<dbReference type="PANTHER" id="PTHR13050">
    <property type="entry name" value="USE1-LIKE PROTEIN"/>
    <property type="match status" value="1"/>
</dbReference>
<dbReference type="Proteomes" id="UP001162541">
    <property type="component" value="Chromosome 5"/>
</dbReference>
<keyword evidence="9 10" id="KW-0472">Membrane</keyword>
<organism evidence="11 12">
    <name type="scientific">Marchantia polymorpha subsp. ruderalis</name>
    <dbReference type="NCBI Taxonomy" id="1480154"/>
    <lineage>
        <taxon>Eukaryota</taxon>
        <taxon>Viridiplantae</taxon>
        <taxon>Streptophyta</taxon>
        <taxon>Embryophyta</taxon>
        <taxon>Marchantiophyta</taxon>
        <taxon>Marchantiopsida</taxon>
        <taxon>Marchantiidae</taxon>
        <taxon>Marchantiales</taxon>
        <taxon>Marchantiaceae</taxon>
        <taxon>Marchantia</taxon>
    </lineage>
</organism>
<reference evidence="12" key="1">
    <citation type="journal article" date="2020" name="Curr. Biol.">
        <title>Chromatin organization in early land plants reveals an ancestral association between H3K27me3, transposons, and constitutive heterochromatin.</title>
        <authorList>
            <person name="Montgomery S.A."/>
            <person name="Tanizawa Y."/>
            <person name="Galik B."/>
            <person name="Wang N."/>
            <person name="Ito T."/>
            <person name="Mochizuki T."/>
            <person name="Akimcheva S."/>
            <person name="Bowman J.L."/>
            <person name="Cognat V."/>
            <person name="Marechal-Drouard L."/>
            <person name="Ekker H."/>
            <person name="Hong S.F."/>
            <person name="Kohchi T."/>
            <person name="Lin S.S."/>
            <person name="Liu L.D."/>
            <person name="Nakamura Y."/>
            <person name="Valeeva L.R."/>
            <person name="Shakirov E.V."/>
            <person name="Shippen D.E."/>
            <person name="Wei W.L."/>
            <person name="Yagura M."/>
            <person name="Yamaoka S."/>
            <person name="Yamato K.T."/>
            <person name="Liu C."/>
            <person name="Berger F."/>
        </authorList>
    </citation>
    <scope>NUCLEOTIDE SEQUENCE [LARGE SCALE GENOMIC DNA]</scope>
    <source>
        <strain evidence="12">Tak-1</strain>
    </source>
</reference>
<sequence>MILSRAEIRLRRLLAAVPQQTNKHKQVHYVTTLKELLATLKKEAAQSSHSTLIEAKAEVYSRYIEEMSHKLDASRMEDVWDSLGSERGPEGSDQCSTSSCVKELAHVPSTSDLPLFPSCLKRKHSPDPQLLLSGEVEESNLADTFEADIAMKKVRVDFNEYEAKSSEEPMHLEQEVQSVEKSRQEVSRIDAAEVSYEPQSLELEAENALKARQEEGTDKVVSETSAIVRKLECEIPDVVEWSYTGSREEEVERLDSDSRLYISKHQIEQEKLVSEMLLLTEHIKESSLLLGSSLHVTEELLDSSEMTIRHCLSATTSANMKIGELFTRSQIRDCGCVTWVSLFLMYLTFLTMVVIIRLT</sequence>
<accession>A0AAF6BKJ6</accession>
<dbReference type="InterPro" id="IPR019150">
    <property type="entry name" value="Vesicle_transport_protein_Use1"/>
</dbReference>
<evidence type="ECO:0000313" key="12">
    <source>
        <dbReference type="Proteomes" id="UP001162541"/>
    </source>
</evidence>
<evidence type="ECO:0000256" key="9">
    <source>
        <dbReference type="ARBA" id="ARBA00023136"/>
    </source>
</evidence>
<dbReference type="PANTHER" id="PTHR13050:SF7">
    <property type="entry name" value="VESICLE TRANSPORT PROTEIN USE1"/>
    <property type="match status" value="1"/>
</dbReference>
<gene>
    <name evidence="11" type="ORF">Mp_5g20910</name>
</gene>
<evidence type="ECO:0000256" key="5">
    <source>
        <dbReference type="ARBA" id="ARBA00022824"/>
    </source>
</evidence>
<comment type="subcellular location">
    <subcellularLocation>
        <location evidence="1">Endoplasmic reticulum membrane</location>
        <topology evidence="1">Single-pass type IV membrane protein</topology>
    </subcellularLocation>
</comment>
<keyword evidence="4 10" id="KW-0812">Transmembrane</keyword>
<protein>
    <submittedName>
        <fullName evidence="11">Uncharacterized protein</fullName>
    </submittedName>
</protein>
<evidence type="ECO:0000256" key="7">
    <source>
        <dbReference type="ARBA" id="ARBA00022927"/>
    </source>
</evidence>
<evidence type="ECO:0000256" key="8">
    <source>
        <dbReference type="ARBA" id="ARBA00022989"/>
    </source>
</evidence>
<dbReference type="GO" id="GO:0006890">
    <property type="term" value="P:retrograde vesicle-mediated transport, Golgi to endoplasmic reticulum"/>
    <property type="evidence" value="ECO:0007669"/>
    <property type="project" value="TreeGrafter"/>
</dbReference>
<name>A0AAF6BKJ6_MARPO</name>
<evidence type="ECO:0000256" key="3">
    <source>
        <dbReference type="ARBA" id="ARBA00022448"/>
    </source>
</evidence>
<dbReference type="Pfam" id="PF09753">
    <property type="entry name" value="Use1"/>
    <property type="match status" value="1"/>
</dbReference>
<keyword evidence="7" id="KW-0653">Protein transport</keyword>
<dbReference type="GO" id="GO:0005789">
    <property type="term" value="C:endoplasmic reticulum membrane"/>
    <property type="evidence" value="ECO:0007669"/>
    <property type="project" value="UniProtKB-SubCell"/>
</dbReference>
<evidence type="ECO:0000256" key="6">
    <source>
        <dbReference type="ARBA" id="ARBA00022892"/>
    </source>
</evidence>
<evidence type="ECO:0000256" key="4">
    <source>
        <dbReference type="ARBA" id="ARBA00022692"/>
    </source>
</evidence>
<evidence type="ECO:0000256" key="10">
    <source>
        <dbReference type="SAM" id="Phobius"/>
    </source>
</evidence>
<feature type="transmembrane region" description="Helical" evidence="10">
    <location>
        <begin position="337"/>
        <end position="358"/>
    </location>
</feature>
<keyword evidence="5" id="KW-0256">Endoplasmic reticulum</keyword>
<evidence type="ECO:0000256" key="2">
    <source>
        <dbReference type="ARBA" id="ARBA00007891"/>
    </source>
</evidence>